<dbReference type="GO" id="GO:0004553">
    <property type="term" value="F:hydrolase activity, hydrolyzing O-glycosyl compounds"/>
    <property type="evidence" value="ECO:0007669"/>
    <property type="project" value="InterPro"/>
</dbReference>
<dbReference type="SUPFAM" id="SSF49344">
    <property type="entry name" value="CBD9-like"/>
    <property type="match status" value="1"/>
</dbReference>
<dbReference type="InterPro" id="IPR010502">
    <property type="entry name" value="Carb-bd_dom_fam9"/>
</dbReference>
<proteinExistence type="predicted"/>
<dbReference type="GO" id="GO:0016052">
    <property type="term" value="P:carbohydrate catabolic process"/>
    <property type="evidence" value="ECO:0007669"/>
    <property type="project" value="InterPro"/>
</dbReference>
<evidence type="ECO:0000259" key="1">
    <source>
        <dbReference type="Pfam" id="PF16011"/>
    </source>
</evidence>
<reference evidence="2 3" key="1">
    <citation type="submission" date="2013-02" db="EMBL/GenBank/DDBJ databases">
        <title>A novel strain isolated from Lonar lake, Maharashtra, India.</title>
        <authorList>
            <person name="Singh A."/>
        </authorList>
    </citation>
    <scope>NUCLEOTIDE SEQUENCE [LARGE SCALE GENOMIC DNA]</scope>
    <source>
        <strain evidence="2 3">AK24</strain>
    </source>
</reference>
<accession>R7ZM76</accession>
<dbReference type="AlphaFoldDB" id="R7ZM76"/>
<name>R7ZM76_9BACT</name>
<dbReference type="Pfam" id="PF16011">
    <property type="entry name" value="CBM9_2"/>
    <property type="match status" value="1"/>
</dbReference>
<evidence type="ECO:0000313" key="2">
    <source>
        <dbReference type="EMBL" id="EON75177.1"/>
    </source>
</evidence>
<comment type="caution">
    <text evidence="2">The sequence shown here is derived from an EMBL/GenBank/DDBJ whole genome shotgun (WGS) entry which is preliminary data.</text>
</comment>
<dbReference type="CDD" id="cd09620">
    <property type="entry name" value="CBM9_like_3"/>
    <property type="match status" value="1"/>
</dbReference>
<dbReference type="GO" id="GO:0030246">
    <property type="term" value="F:carbohydrate binding"/>
    <property type="evidence" value="ECO:0007669"/>
    <property type="project" value="InterPro"/>
</dbReference>
<evidence type="ECO:0000313" key="3">
    <source>
        <dbReference type="Proteomes" id="UP000013909"/>
    </source>
</evidence>
<dbReference type="Gene3D" id="2.60.40.1190">
    <property type="match status" value="1"/>
</dbReference>
<dbReference type="EMBL" id="AQHR01000110">
    <property type="protein sequence ID" value="EON75177.1"/>
    <property type="molecule type" value="Genomic_DNA"/>
</dbReference>
<dbReference type="STRING" id="1232681.ADIS_4348"/>
<keyword evidence="3" id="KW-1185">Reference proteome</keyword>
<protein>
    <recommendedName>
        <fullName evidence="1">Carbohydrate-binding domain-containing protein</fullName>
    </recommendedName>
</protein>
<dbReference type="Proteomes" id="UP000013909">
    <property type="component" value="Unassembled WGS sequence"/>
</dbReference>
<organism evidence="2 3">
    <name type="scientific">Lunatimonas lonarensis</name>
    <dbReference type="NCBI Taxonomy" id="1232681"/>
    <lineage>
        <taxon>Bacteria</taxon>
        <taxon>Pseudomonadati</taxon>
        <taxon>Bacteroidota</taxon>
        <taxon>Cytophagia</taxon>
        <taxon>Cytophagales</taxon>
        <taxon>Cyclobacteriaceae</taxon>
    </lineage>
</organism>
<sequence length="241" mass="27613">MAAAMALTMMTIQPNQEKTMQENTYRVKPIPGPITIDADWDKAIWKEVEAVELTHYMGEKPLFSPITHAKLMYDSEYIYGIFRVQDRYVQSKVTEINGPVSTDSCVEFFFSPDTDSPLTYFNLEINAGGIPLLHYVKQPRSNYQVLEAEQIRKIEIAHSMPAVVDPEIVKDTVWTIEYKVPLAMLSEHGKVTTPAPGVKWKANFYKTGSRTGNPHYFTWNVVDNPRPDFHLPQYFGTLIFE</sequence>
<feature type="domain" description="Carbohydrate-binding" evidence="1">
    <location>
        <begin position="63"/>
        <end position="240"/>
    </location>
</feature>
<gene>
    <name evidence="2" type="ORF">ADIS_4348</name>
</gene>